<dbReference type="InterPro" id="IPR038757">
    <property type="entry name" value="BRAP"/>
</dbReference>
<dbReference type="PANTHER" id="PTHR35259:SF1">
    <property type="entry name" value="BOMBESIN RECEPTOR-ACTIVATED PROTEIN C6ORF89"/>
    <property type="match status" value="1"/>
</dbReference>
<dbReference type="GO" id="GO:0000139">
    <property type="term" value="C:Golgi membrane"/>
    <property type="evidence" value="ECO:0007669"/>
    <property type="project" value="UniProtKB-SubCell"/>
</dbReference>
<organism evidence="9 10">
    <name type="scientific">Strongylocentrotus purpuratus</name>
    <name type="common">Purple sea urchin</name>
    <dbReference type="NCBI Taxonomy" id="7668"/>
    <lineage>
        <taxon>Eukaryota</taxon>
        <taxon>Metazoa</taxon>
        <taxon>Echinodermata</taxon>
        <taxon>Eleutherozoa</taxon>
        <taxon>Echinozoa</taxon>
        <taxon>Echinoidea</taxon>
        <taxon>Euechinoidea</taxon>
        <taxon>Echinacea</taxon>
        <taxon>Camarodonta</taxon>
        <taxon>Echinidea</taxon>
        <taxon>Strongylocentrotidae</taxon>
        <taxon>Strongylocentrotus</taxon>
    </lineage>
</organism>
<evidence type="ECO:0000313" key="9">
    <source>
        <dbReference type="EnsemblMetazoa" id="XP_030845196"/>
    </source>
</evidence>
<dbReference type="GeneID" id="763197"/>
<evidence type="ECO:0000256" key="5">
    <source>
        <dbReference type="ARBA" id="ARBA00022968"/>
    </source>
</evidence>
<proteinExistence type="predicted"/>
<sequence>MRAVRLLSLPLARSVDLTGIYYSECTIPNPLYTGFNSVPDCYPCKFVTSIEITQGTSSFFGFGRPFILKDPKINQFTYGETQKWYRTNQKIFSLARADHVEFTNPFVHSMSDVFAEERREEDIEQSSFSLEWRAASAGSVRLIRNLCGKPSFIPSESEVFPEMFLIIESSSSYAHLLPKPAFLGYVWVSQAHGSREVVLSPVPTCKNNCTDISVVLEPGHVLFLDMRYWDLQSFPLGDSVSISCMGSFA</sequence>
<evidence type="ECO:0000256" key="2">
    <source>
        <dbReference type="ARBA" id="ARBA00004496"/>
    </source>
</evidence>
<evidence type="ECO:0000313" key="10">
    <source>
        <dbReference type="Proteomes" id="UP000007110"/>
    </source>
</evidence>
<reference evidence="10" key="1">
    <citation type="submission" date="2015-02" db="EMBL/GenBank/DDBJ databases">
        <title>Genome sequencing for Strongylocentrotus purpuratus.</title>
        <authorList>
            <person name="Murali S."/>
            <person name="Liu Y."/>
            <person name="Vee V."/>
            <person name="English A."/>
            <person name="Wang M."/>
            <person name="Skinner E."/>
            <person name="Han Y."/>
            <person name="Muzny D.M."/>
            <person name="Worley K.C."/>
            <person name="Gibbs R.A."/>
        </authorList>
    </citation>
    <scope>NUCLEOTIDE SEQUENCE</scope>
</reference>
<reference evidence="9" key="2">
    <citation type="submission" date="2021-01" db="UniProtKB">
        <authorList>
            <consortium name="EnsemblMetazoa"/>
        </authorList>
    </citation>
    <scope>IDENTIFICATION</scope>
</reference>
<comment type="subcellular location">
    <subcellularLocation>
        <location evidence="2">Cytoplasm</location>
    </subcellularLocation>
    <subcellularLocation>
        <location evidence="1">Golgi apparatus membrane</location>
        <topology evidence="1">Single-pass type II membrane protein</topology>
    </subcellularLocation>
</comment>
<keyword evidence="5" id="KW-0735">Signal-anchor</keyword>
<dbReference type="OrthoDB" id="10036464at2759"/>
<dbReference type="Proteomes" id="UP000007110">
    <property type="component" value="Unassembled WGS sequence"/>
</dbReference>
<evidence type="ECO:0000256" key="6">
    <source>
        <dbReference type="ARBA" id="ARBA00022989"/>
    </source>
</evidence>
<evidence type="ECO:0000256" key="8">
    <source>
        <dbReference type="ARBA" id="ARBA00023136"/>
    </source>
</evidence>
<dbReference type="InParanoid" id="A0A7M7P2B7"/>
<dbReference type="EnsemblMetazoa" id="XM_030989336">
    <property type="protein sequence ID" value="XP_030845196"/>
    <property type="gene ID" value="LOC763197"/>
</dbReference>
<keyword evidence="6" id="KW-1133">Transmembrane helix</keyword>
<keyword evidence="7" id="KW-0333">Golgi apparatus</keyword>
<protein>
    <submittedName>
        <fullName evidence="9">Uncharacterized protein</fullName>
    </submittedName>
</protein>
<dbReference type="KEGG" id="spu:763197"/>
<evidence type="ECO:0000256" key="1">
    <source>
        <dbReference type="ARBA" id="ARBA00004323"/>
    </source>
</evidence>
<evidence type="ECO:0000256" key="3">
    <source>
        <dbReference type="ARBA" id="ARBA00022490"/>
    </source>
</evidence>
<dbReference type="PANTHER" id="PTHR35259">
    <property type="entry name" value="BOMBESIN RECEPTOR-ACTIVATED PROTEIN C6ORF89"/>
    <property type="match status" value="1"/>
</dbReference>
<evidence type="ECO:0000256" key="4">
    <source>
        <dbReference type="ARBA" id="ARBA00022692"/>
    </source>
</evidence>
<keyword evidence="4" id="KW-0812">Transmembrane</keyword>
<dbReference type="AlphaFoldDB" id="A0A7M7P2B7"/>
<name>A0A7M7P2B7_STRPU</name>
<accession>A0A7M7P2B7</accession>
<keyword evidence="8" id="KW-0472">Membrane</keyword>
<evidence type="ECO:0000256" key="7">
    <source>
        <dbReference type="ARBA" id="ARBA00023034"/>
    </source>
</evidence>
<dbReference type="OMA" id="NPFFQVE"/>
<keyword evidence="10" id="KW-1185">Reference proteome</keyword>
<keyword evidence="3" id="KW-0963">Cytoplasm</keyword>
<dbReference type="RefSeq" id="XP_030845196.1">
    <property type="nucleotide sequence ID" value="XM_030989336.1"/>
</dbReference>